<dbReference type="PANTHER" id="PTHR38471">
    <property type="entry name" value="FOUR HELIX BUNDLE PROTEIN"/>
    <property type="match status" value="1"/>
</dbReference>
<gene>
    <name evidence="1" type="ORF">A3D44_03715</name>
</gene>
<dbReference type="AlphaFoldDB" id="A0A1G2I3X5"/>
<dbReference type="SUPFAM" id="SSF158446">
    <property type="entry name" value="IVS-encoded protein-like"/>
    <property type="match status" value="1"/>
</dbReference>
<name>A0A1G2I3X5_9BACT</name>
<dbReference type="STRING" id="1802207.A3D44_03715"/>
<proteinExistence type="predicted"/>
<dbReference type="Proteomes" id="UP000178820">
    <property type="component" value="Unassembled WGS sequence"/>
</dbReference>
<organism evidence="1 2">
    <name type="scientific">Candidatus Staskawiczbacteria bacterium RIFCSPHIGHO2_02_FULL_42_22</name>
    <dbReference type="NCBI Taxonomy" id="1802207"/>
    <lineage>
        <taxon>Bacteria</taxon>
        <taxon>Candidatus Staskawicziibacteriota</taxon>
    </lineage>
</organism>
<dbReference type="CDD" id="cd16377">
    <property type="entry name" value="23S_rRNA_IVP_like"/>
    <property type="match status" value="1"/>
</dbReference>
<sequence length="124" mass="14566">MKKFRFRQFQIYKDALQFQKELKNLSREKFPREEQFCLTSQLWRALDSIILNIAEGADRGTDKDFAHFLNISHTSLNEVVACLDLAVSNSYIPENENNIFLIRAENLANQITAFRRKLLKEPTK</sequence>
<evidence type="ECO:0000313" key="1">
    <source>
        <dbReference type="EMBL" id="OGZ69496.1"/>
    </source>
</evidence>
<evidence type="ECO:0000313" key="2">
    <source>
        <dbReference type="Proteomes" id="UP000178820"/>
    </source>
</evidence>
<dbReference type="Pfam" id="PF05635">
    <property type="entry name" value="23S_rRNA_IVP"/>
    <property type="match status" value="1"/>
</dbReference>
<reference evidence="1 2" key="1">
    <citation type="journal article" date="2016" name="Nat. Commun.">
        <title>Thousands of microbial genomes shed light on interconnected biogeochemical processes in an aquifer system.</title>
        <authorList>
            <person name="Anantharaman K."/>
            <person name="Brown C.T."/>
            <person name="Hug L.A."/>
            <person name="Sharon I."/>
            <person name="Castelle C.J."/>
            <person name="Probst A.J."/>
            <person name="Thomas B.C."/>
            <person name="Singh A."/>
            <person name="Wilkins M.J."/>
            <person name="Karaoz U."/>
            <person name="Brodie E.L."/>
            <person name="Williams K.H."/>
            <person name="Hubbard S.S."/>
            <person name="Banfield J.F."/>
        </authorList>
    </citation>
    <scope>NUCLEOTIDE SEQUENCE [LARGE SCALE GENOMIC DNA]</scope>
</reference>
<evidence type="ECO:0008006" key="3">
    <source>
        <dbReference type="Google" id="ProtNLM"/>
    </source>
</evidence>
<dbReference type="InterPro" id="IPR036583">
    <property type="entry name" value="23S_rRNA_IVS_sf"/>
</dbReference>
<dbReference type="PANTHER" id="PTHR38471:SF2">
    <property type="entry name" value="FOUR HELIX BUNDLE PROTEIN"/>
    <property type="match status" value="1"/>
</dbReference>
<dbReference type="InterPro" id="IPR012657">
    <property type="entry name" value="23S_rRNA-intervening_sequence"/>
</dbReference>
<dbReference type="Gene3D" id="1.20.1440.60">
    <property type="entry name" value="23S rRNA-intervening sequence"/>
    <property type="match status" value="1"/>
</dbReference>
<dbReference type="NCBIfam" id="TIGR02436">
    <property type="entry name" value="four helix bundle protein"/>
    <property type="match status" value="1"/>
</dbReference>
<protein>
    <recommendedName>
        <fullName evidence="3">Four helix bundle protein</fullName>
    </recommendedName>
</protein>
<comment type="caution">
    <text evidence="1">The sequence shown here is derived from an EMBL/GenBank/DDBJ whole genome shotgun (WGS) entry which is preliminary data.</text>
</comment>
<dbReference type="EMBL" id="MHOT01000010">
    <property type="protein sequence ID" value="OGZ69496.1"/>
    <property type="molecule type" value="Genomic_DNA"/>
</dbReference>
<accession>A0A1G2I3X5</accession>